<keyword evidence="3" id="KW-1185">Reference proteome</keyword>
<comment type="caution">
    <text evidence="2">The sequence shown here is derived from an EMBL/GenBank/DDBJ whole genome shotgun (WGS) entry which is preliminary data.</text>
</comment>
<evidence type="ECO:0000313" key="2">
    <source>
        <dbReference type="EMBL" id="KAF4306198.1"/>
    </source>
</evidence>
<feature type="region of interest" description="Disordered" evidence="1">
    <location>
        <begin position="1"/>
        <end position="36"/>
    </location>
</feature>
<dbReference type="EMBL" id="WWBZ02000033">
    <property type="protein sequence ID" value="KAF4306198.1"/>
    <property type="molecule type" value="Genomic_DNA"/>
</dbReference>
<reference evidence="2" key="1">
    <citation type="submission" date="2020-04" db="EMBL/GenBank/DDBJ databases">
        <title>Genome Assembly and Annotation of Botryosphaeria dothidea sdau 11-99, a Latent Pathogen of Apple Fruit Ring Rot in China.</title>
        <authorList>
            <person name="Yu C."/>
            <person name="Diao Y."/>
            <person name="Lu Q."/>
            <person name="Zhao J."/>
            <person name="Cui S."/>
            <person name="Peng C."/>
            <person name="He B."/>
            <person name="Liu H."/>
        </authorList>
    </citation>
    <scope>NUCLEOTIDE SEQUENCE [LARGE SCALE GENOMIC DNA]</scope>
    <source>
        <strain evidence="2">Sdau11-99</strain>
    </source>
</reference>
<sequence>MKRGEAAAADDADTDDSRKITAERTGIGAGDPDGDWDWAGLVDGDIERDEAAAADDATVNDSA</sequence>
<gene>
    <name evidence="2" type="ORF">GTA08_BOTSDO04931</name>
</gene>
<evidence type="ECO:0000313" key="3">
    <source>
        <dbReference type="Proteomes" id="UP000572817"/>
    </source>
</evidence>
<name>A0A8H4IW36_9PEZI</name>
<evidence type="ECO:0000256" key="1">
    <source>
        <dbReference type="SAM" id="MobiDB-lite"/>
    </source>
</evidence>
<organism evidence="2 3">
    <name type="scientific">Botryosphaeria dothidea</name>
    <dbReference type="NCBI Taxonomy" id="55169"/>
    <lineage>
        <taxon>Eukaryota</taxon>
        <taxon>Fungi</taxon>
        <taxon>Dikarya</taxon>
        <taxon>Ascomycota</taxon>
        <taxon>Pezizomycotina</taxon>
        <taxon>Dothideomycetes</taxon>
        <taxon>Dothideomycetes incertae sedis</taxon>
        <taxon>Botryosphaeriales</taxon>
        <taxon>Botryosphaeriaceae</taxon>
        <taxon>Botryosphaeria</taxon>
    </lineage>
</organism>
<dbReference type="AlphaFoldDB" id="A0A8H4IW36"/>
<accession>A0A8H4IW36</accession>
<dbReference type="Proteomes" id="UP000572817">
    <property type="component" value="Unassembled WGS sequence"/>
</dbReference>
<proteinExistence type="predicted"/>
<protein>
    <submittedName>
        <fullName evidence="2">Uncharacterized protein</fullName>
    </submittedName>
</protein>